<accession>A0A4Z2EH74</accession>
<reference evidence="1 2" key="1">
    <citation type="submission" date="2019-03" db="EMBL/GenBank/DDBJ databases">
        <title>First draft genome of Liparis tanakae, snailfish: a comprehensive survey of snailfish specific genes.</title>
        <authorList>
            <person name="Kim W."/>
            <person name="Song I."/>
            <person name="Jeong J.-H."/>
            <person name="Kim D."/>
            <person name="Kim S."/>
            <person name="Ryu S."/>
            <person name="Song J.Y."/>
            <person name="Lee S.K."/>
        </authorList>
    </citation>
    <scope>NUCLEOTIDE SEQUENCE [LARGE SCALE GENOMIC DNA]</scope>
    <source>
        <tissue evidence="1">Muscle</tissue>
    </source>
</reference>
<proteinExistence type="predicted"/>
<sequence length="86" mass="9553">METQTEESPVDQRQPAEGRCLAARWLAEECARPLERGGGALREGAWPSPRKNTLWSSVITSANQLLPVSEAVQTSHNEHRATLEEE</sequence>
<dbReference type="Proteomes" id="UP000314294">
    <property type="component" value="Unassembled WGS sequence"/>
</dbReference>
<name>A0A4Z2EH74_9TELE</name>
<evidence type="ECO:0000313" key="2">
    <source>
        <dbReference type="Proteomes" id="UP000314294"/>
    </source>
</evidence>
<evidence type="ECO:0000313" key="1">
    <source>
        <dbReference type="EMBL" id="TNN28085.1"/>
    </source>
</evidence>
<dbReference type="EMBL" id="SRLO01007327">
    <property type="protein sequence ID" value="TNN28085.1"/>
    <property type="molecule type" value="Genomic_DNA"/>
</dbReference>
<organism evidence="1 2">
    <name type="scientific">Liparis tanakae</name>
    <name type="common">Tanaka's snailfish</name>
    <dbReference type="NCBI Taxonomy" id="230148"/>
    <lineage>
        <taxon>Eukaryota</taxon>
        <taxon>Metazoa</taxon>
        <taxon>Chordata</taxon>
        <taxon>Craniata</taxon>
        <taxon>Vertebrata</taxon>
        <taxon>Euteleostomi</taxon>
        <taxon>Actinopterygii</taxon>
        <taxon>Neopterygii</taxon>
        <taxon>Teleostei</taxon>
        <taxon>Neoteleostei</taxon>
        <taxon>Acanthomorphata</taxon>
        <taxon>Eupercaria</taxon>
        <taxon>Perciformes</taxon>
        <taxon>Cottioidei</taxon>
        <taxon>Cottales</taxon>
        <taxon>Liparidae</taxon>
        <taxon>Liparis</taxon>
    </lineage>
</organism>
<protein>
    <submittedName>
        <fullName evidence="1">Uncharacterized protein</fullName>
    </submittedName>
</protein>
<gene>
    <name evidence="1" type="ORF">EYF80_061768</name>
</gene>
<dbReference type="AlphaFoldDB" id="A0A4Z2EH74"/>
<keyword evidence="2" id="KW-1185">Reference proteome</keyword>
<comment type="caution">
    <text evidence="1">The sequence shown here is derived from an EMBL/GenBank/DDBJ whole genome shotgun (WGS) entry which is preliminary data.</text>
</comment>